<dbReference type="Proteomes" id="UP000036681">
    <property type="component" value="Unplaced"/>
</dbReference>
<evidence type="ECO:0000313" key="1">
    <source>
        <dbReference type="Proteomes" id="UP000036681"/>
    </source>
</evidence>
<dbReference type="WBParaSite" id="ALUE_0000252701-mRNA-1">
    <property type="protein sequence ID" value="ALUE_0000252701-mRNA-1"/>
    <property type="gene ID" value="ALUE_0000252701"/>
</dbReference>
<organism evidence="1 2">
    <name type="scientific">Ascaris lumbricoides</name>
    <name type="common">Giant roundworm</name>
    <dbReference type="NCBI Taxonomy" id="6252"/>
    <lineage>
        <taxon>Eukaryota</taxon>
        <taxon>Metazoa</taxon>
        <taxon>Ecdysozoa</taxon>
        <taxon>Nematoda</taxon>
        <taxon>Chromadorea</taxon>
        <taxon>Rhabditida</taxon>
        <taxon>Spirurina</taxon>
        <taxon>Ascaridomorpha</taxon>
        <taxon>Ascaridoidea</taxon>
        <taxon>Ascarididae</taxon>
        <taxon>Ascaris</taxon>
    </lineage>
</organism>
<proteinExistence type="predicted"/>
<name>A0A0M3HLY2_ASCLU</name>
<dbReference type="AlphaFoldDB" id="A0A0M3HLY2"/>
<reference evidence="2" key="1">
    <citation type="submission" date="2017-02" db="UniProtKB">
        <authorList>
            <consortium name="WormBaseParasite"/>
        </authorList>
    </citation>
    <scope>IDENTIFICATION</scope>
</reference>
<evidence type="ECO:0000313" key="2">
    <source>
        <dbReference type="WBParaSite" id="ALUE_0000252701-mRNA-1"/>
    </source>
</evidence>
<protein>
    <submittedName>
        <fullName evidence="2">Uncharacterized protein</fullName>
    </submittedName>
</protein>
<accession>A0A0M3HLY2</accession>
<sequence length="63" mass="7014">MLMHSMFKCLKVVHTIRDTPPNVHGIMDLTTANDSESYLAYPGSIDDGRGSRDVCSRIRMCLG</sequence>
<keyword evidence="1" id="KW-1185">Reference proteome</keyword>